<proteinExistence type="predicted"/>
<keyword evidence="2" id="KW-1003">Cell membrane</keyword>
<sequence>MRVLTAILSIFVNPQFYKIALTAATPLIFASLGGVFSEITGVVNIALEGIILMGAFTSVVFTYLTGNVWFGVLMAIVSGILLALLHAWGSIKWAGNQVVLGTAIILLSQGLTGFLMEPIFGQPGQTDFVGKVDEITIPGLVDIPFLGQVIGEISPFVYIAFGCVAFGWWLIYKTKLGLRMRSVGENPEAADTLGVNVYAIRYFGVIMSGVFASLAGAYLSVGEIGQFKELMSGGRGFIGLAAMIIGKWNPVGAMLASLFFGLFGAFSNQLQSLQEITVAANVKSLFDTIPFVLTIIVVAGFVGKSRPPAADGVPYEKSE</sequence>
<dbReference type="KEGG" id="fng:JM64_07635"/>
<dbReference type="AlphaFoldDB" id="A0A172T484"/>
<dbReference type="PANTHER" id="PTHR43370:SF1">
    <property type="entry name" value="GUANOSINE ABC TRANSPORTER PERMEASE PROTEIN NUPQ"/>
    <property type="match status" value="1"/>
</dbReference>
<keyword evidence="5 6" id="KW-0472">Membrane</keyword>
<evidence type="ECO:0000256" key="2">
    <source>
        <dbReference type="ARBA" id="ARBA00022475"/>
    </source>
</evidence>
<evidence type="ECO:0000313" key="8">
    <source>
        <dbReference type="Proteomes" id="UP000077096"/>
    </source>
</evidence>
<dbReference type="PATRIC" id="fig|93466.3.peg.1611"/>
<evidence type="ECO:0000256" key="6">
    <source>
        <dbReference type="SAM" id="Phobius"/>
    </source>
</evidence>
<organism evidence="7 8">
    <name type="scientific">Fervidobacterium pennivorans</name>
    <dbReference type="NCBI Taxonomy" id="93466"/>
    <lineage>
        <taxon>Bacteria</taxon>
        <taxon>Thermotogati</taxon>
        <taxon>Thermotogota</taxon>
        <taxon>Thermotogae</taxon>
        <taxon>Thermotogales</taxon>
        <taxon>Fervidobacteriaceae</taxon>
        <taxon>Fervidobacterium</taxon>
    </lineage>
</organism>
<evidence type="ECO:0000256" key="3">
    <source>
        <dbReference type="ARBA" id="ARBA00022692"/>
    </source>
</evidence>
<name>A0A172T484_FERPE</name>
<keyword evidence="3 6" id="KW-0812">Transmembrane</keyword>
<feature type="transmembrane region" description="Helical" evidence="6">
    <location>
        <begin position="284"/>
        <end position="303"/>
    </location>
</feature>
<feature type="transmembrane region" description="Helical" evidence="6">
    <location>
        <begin position="16"/>
        <end position="36"/>
    </location>
</feature>
<feature type="transmembrane region" description="Helical" evidence="6">
    <location>
        <begin position="43"/>
        <end position="64"/>
    </location>
</feature>
<keyword evidence="4 6" id="KW-1133">Transmembrane helix</keyword>
<feature type="transmembrane region" description="Helical" evidence="6">
    <location>
        <begin position="98"/>
        <end position="116"/>
    </location>
</feature>
<reference evidence="7 8" key="1">
    <citation type="submission" date="2014-08" db="EMBL/GenBank/DDBJ databases">
        <title>Fervidobacterium pennivorans DYC genome.</title>
        <authorList>
            <person name="Wushke S."/>
        </authorList>
    </citation>
    <scope>NUCLEOTIDE SEQUENCE [LARGE SCALE GENOMIC DNA]</scope>
    <source>
        <strain evidence="7 8">DYC</strain>
    </source>
</reference>
<evidence type="ECO:0000256" key="1">
    <source>
        <dbReference type="ARBA" id="ARBA00004651"/>
    </source>
</evidence>
<feature type="transmembrane region" description="Helical" evidence="6">
    <location>
        <begin position="70"/>
        <end position="91"/>
    </location>
</feature>
<dbReference type="PANTHER" id="PTHR43370">
    <property type="entry name" value="SUGAR ABC TRANSPORTER INTEGRAL MEMBRANE PROTEIN-RELATED"/>
    <property type="match status" value="1"/>
</dbReference>
<accession>A0A172T484</accession>
<evidence type="ECO:0000256" key="4">
    <source>
        <dbReference type="ARBA" id="ARBA00022989"/>
    </source>
</evidence>
<protein>
    <submittedName>
        <fullName evidence="7">Branched-chain amino acid ABC transporter permease</fullName>
    </submittedName>
</protein>
<dbReference type="Pfam" id="PF02653">
    <property type="entry name" value="BPD_transp_2"/>
    <property type="match status" value="1"/>
</dbReference>
<comment type="subcellular location">
    <subcellularLocation>
        <location evidence="1">Cell membrane</location>
        <topology evidence="1">Multi-pass membrane protein</topology>
    </subcellularLocation>
</comment>
<dbReference type="OrthoDB" id="9792579at2"/>
<dbReference type="OMA" id="MIFGNWM"/>
<evidence type="ECO:0000313" key="7">
    <source>
        <dbReference type="EMBL" id="ANE41835.1"/>
    </source>
</evidence>
<dbReference type="GO" id="GO:0022857">
    <property type="term" value="F:transmembrane transporter activity"/>
    <property type="evidence" value="ECO:0007669"/>
    <property type="project" value="InterPro"/>
</dbReference>
<feature type="transmembrane region" description="Helical" evidence="6">
    <location>
        <begin position="153"/>
        <end position="172"/>
    </location>
</feature>
<dbReference type="GO" id="GO:0005886">
    <property type="term" value="C:plasma membrane"/>
    <property type="evidence" value="ECO:0007669"/>
    <property type="project" value="UniProtKB-SubCell"/>
</dbReference>
<feature type="transmembrane region" description="Helical" evidence="6">
    <location>
        <begin position="202"/>
        <end position="221"/>
    </location>
</feature>
<dbReference type="EMBL" id="CP011393">
    <property type="protein sequence ID" value="ANE41835.1"/>
    <property type="molecule type" value="Genomic_DNA"/>
</dbReference>
<evidence type="ECO:0000256" key="5">
    <source>
        <dbReference type="ARBA" id="ARBA00023136"/>
    </source>
</evidence>
<dbReference type="InterPro" id="IPR001851">
    <property type="entry name" value="ABC_transp_permease"/>
</dbReference>
<dbReference type="CDD" id="cd06580">
    <property type="entry name" value="TM_PBP1_transp_TpRbsC_like"/>
    <property type="match status" value="1"/>
</dbReference>
<dbReference type="Proteomes" id="UP000077096">
    <property type="component" value="Chromosome"/>
</dbReference>
<gene>
    <name evidence="7" type="ORF">JM64_07635</name>
</gene>
<feature type="transmembrane region" description="Helical" evidence="6">
    <location>
        <begin position="241"/>
        <end position="263"/>
    </location>
</feature>